<protein>
    <submittedName>
        <fullName evidence="2">Uncharacterized protein</fullName>
    </submittedName>
</protein>
<proteinExistence type="predicted"/>
<evidence type="ECO:0000313" key="3">
    <source>
        <dbReference type="Proteomes" id="UP001209083"/>
    </source>
</evidence>
<keyword evidence="1" id="KW-0812">Transmembrane</keyword>
<sequence length="122" mass="13128">MCASRNGVLTIAADGVGAVSASLGGILTIAPLTGGRWLGLTDTPVNCRRVLGTADLALGITIIASRPSRWRWRAVAARSLLHLVFAREYKRTSRRHNAVAMCALFVIDAGIAIGLREERRYV</sequence>
<organism evidence="2 3">
    <name type="scientific">Saxibacter everestensis</name>
    <dbReference type="NCBI Taxonomy" id="2909229"/>
    <lineage>
        <taxon>Bacteria</taxon>
        <taxon>Bacillati</taxon>
        <taxon>Actinomycetota</taxon>
        <taxon>Actinomycetes</taxon>
        <taxon>Micrococcales</taxon>
        <taxon>Brevibacteriaceae</taxon>
        <taxon>Saxibacter</taxon>
    </lineage>
</organism>
<evidence type="ECO:0000256" key="1">
    <source>
        <dbReference type="SAM" id="Phobius"/>
    </source>
</evidence>
<feature type="transmembrane region" description="Helical" evidence="1">
    <location>
        <begin position="97"/>
        <end position="115"/>
    </location>
</feature>
<evidence type="ECO:0000313" key="2">
    <source>
        <dbReference type="EMBL" id="WGW10640.1"/>
    </source>
</evidence>
<accession>A0ABY8QR48</accession>
<dbReference type="EMBL" id="CP090958">
    <property type="protein sequence ID" value="WGW10640.1"/>
    <property type="molecule type" value="Genomic_DNA"/>
</dbReference>
<name>A0ABY8QR48_9MICO</name>
<dbReference type="RefSeq" id="WP_349637420.1">
    <property type="nucleotide sequence ID" value="NZ_CP090958.1"/>
</dbReference>
<reference evidence="2 3" key="1">
    <citation type="submission" date="2023-05" db="EMBL/GenBank/DDBJ databases">
        <title>Lithophilousrod everest ZFBP1038 complete genpme.</title>
        <authorList>
            <person name="Tian M."/>
        </authorList>
    </citation>
    <scope>NUCLEOTIDE SEQUENCE [LARGE SCALE GENOMIC DNA]</scope>
    <source>
        <strain evidence="2 3">ZFBP1038</strain>
    </source>
</reference>
<keyword evidence="1" id="KW-1133">Transmembrane helix</keyword>
<dbReference type="Proteomes" id="UP001209083">
    <property type="component" value="Chromosome"/>
</dbReference>
<keyword evidence="1" id="KW-0472">Membrane</keyword>
<gene>
    <name evidence="2" type="ORF">LWF01_10875</name>
</gene>
<keyword evidence="3" id="KW-1185">Reference proteome</keyword>